<keyword evidence="3" id="KW-1185">Reference proteome</keyword>
<sequence length="134" mass="15769">MKESVRQPISEVKCLLCSLVDYGFNRPIQNDAYLTVSNGIGEREGGENKREEKRKDIGYDRVKTMVKLCSHAFNRFYFFCLFRDHPFVAPVIFCLFYVSMIPLRFCFFVPNKFVVPLVYILNSVKANIRKGHRW</sequence>
<dbReference type="EMBL" id="JPKZ01000627">
    <property type="protein sequence ID" value="KHN86409.1"/>
    <property type="molecule type" value="Genomic_DNA"/>
</dbReference>
<comment type="caution">
    <text evidence="2">The sequence shown here is derived from an EMBL/GenBank/DDBJ whole genome shotgun (WGS) entry which is preliminary data.</text>
</comment>
<dbReference type="Proteomes" id="UP000031036">
    <property type="component" value="Unassembled WGS sequence"/>
</dbReference>
<reference evidence="2 3" key="1">
    <citation type="submission" date="2014-11" db="EMBL/GenBank/DDBJ databases">
        <title>Genetic blueprint of the zoonotic pathogen Toxocara canis.</title>
        <authorList>
            <person name="Zhu X.-Q."/>
            <person name="Korhonen P.K."/>
            <person name="Cai H."/>
            <person name="Young N.D."/>
            <person name="Nejsum P."/>
            <person name="von Samson-Himmelstjerna G."/>
            <person name="Boag P.R."/>
            <person name="Tan P."/>
            <person name="Li Q."/>
            <person name="Min J."/>
            <person name="Yang Y."/>
            <person name="Wang X."/>
            <person name="Fang X."/>
            <person name="Hall R.S."/>
            <person name="Hofmann A."/>
            <person name="Sternberg P.W."/>
            <person name="Jex A.R."/>
            <person name="Gasser R.B."/>
        </authorList>
    </citation>
    <scope>NUCLEOTIDE SEQUENCE [LARGE SCALE GENOMIC DNA]</scope>
    <source>
        <strain evidence="2">PN_DK_2014</strain>
    </source>
</reference>
<keyword evidence="1" id="KW-0472">Membrane</keyword>
<evidence type="ECO:0000256" key="1">
    <source>
        <dbReference type="SAM" id="Phobius"/>
    </source>
</evidence>
<proteinExistence type="predicted"/>
<name>A0A0B2VYA3_TOXCA</name>
<feature type="transmembrane region" description="Helical" evidence="1">
    <location>
        <begin position="87"/>
        <end position="107"/>
    </location>
</feature>
<gene>
    <name evidence="2" type="ORF">Tcan_13623</name>
</gene>
<keyword evidence="1" id="KW-0812">Transmembrane</keyword>
<accession>A0A0B2VYA3</accession>
<evidence type="ECO:0000313" key="2">
    <source>
        <dbReference type="EMBL" id="KHN86409.1"/>
    </source>
</evidence>
<keyword evidence="1" id="KW-1133">Transmembrane helix</keyword>
<dbReference type="AlphaFoldDB" id="A0A0B2VYA3"/>
<organism evidence="2 3">
    <name type="scientific">Toxocara canis</name>
    <name type="common">Canine roundworm</name>
    <dbReference type="NCBI Taxonomy" id="6265"/>
    <lineage>
        <taxon>Eukaryota</taxon>
        <taxon>Metazoa</taxon>
        <taxon>Ecdysozoa</taxon>
        <taxon>Nematoda</taxon>
        <taxon>Chromadorea</taxon>
        <taxon>Rhabditida</taxon>
        <taxon>Spirurina</taxon>
        <taxon>Ascaridomorpha</taxon>
        <taxon>Ascaridoidea</taxon>
        <taxon>Toxocaridae</taxon>
        <taxon>Toxocara</taxon>
    </lineage>
</organism>
<protein>
    <submittedName>
        <fullName evidence="2">Uncharacterized protein</fullName>
    </submittedName>
</protein>
<evidence type="ECO:0000313" key="3">
    <source>
        <dbReference type="Proteomes" id="UP000031036"/>
    </source>
</evidence>